<dbReference type="Pfam" id="PF01575">
    <property type="entry name" value="MaoC_dehydratas"/>
    <property type="match status" value="1"/>
</dbReference>
<proteinExistence type="predicted"/>
<dbReference type="RefSeq" id="WP_152214957.1">
    <property type="nucleotide sequence ID" value="NZ_JBAQYD010000002.1"/>
</dbReference>
<comment type="caution">
    <text evidence="2">The sequence shown here is derived from an EMBL/GenBank/DDBJ whole genome shotgun (WGS) entry which is preliminary data.</text>
</comment>
<dbReference type="Proteomes" id="UP000468901">
    <property type="component" value="Unassembled WGS sequence"/>
</dbReference>
<dbReference type="InterPro" id="IPR039375">
    <property type="entry name" value="NodN-like"/>
</dbReference>
<dbReference type="Gene3D" id="3.10.129.10">
    <property type="entry name" value="Hotdog Thioesterase"/>
    <property type="match status" value="1"/>
</dbReference>
<dbReference type="InterPro" id="IPR002539">
    <property type="entry name" value="MaoC-like_dom"/>
</dbReference>
<dbReference type="AlphaFoldDB" id="A0A6N6VQ47"/>
<dbReference type="PANTHER" id="PTHR42993">
    <property type="entry name" value="MAOC-LIKE DEHYDRATASE DOMAIN-CONTAINING PROTEIN"/>
    <property type="match status" value="1"/>
</dbReference>
<dbReference type="CDD" id="cd03450">
    <property type="entry name" value="NodN"/>
    <property type="match status" value="1"/>
</dbReference>
<organism evidence="2 3">
    <name type="scientific">Parvibaculum sedimenti</name>
    <dbReference type="NCBI Taxonomy" id="2608632"/>
    <lineage>
        <taxon>Bacteria</taxon>
        <taxon>Pseudomonadati</taxon>
        <taxon>Pseudomonadota</taxon>
        <taxon>Alphaproteobacteria</taxon>
        <taxon>Hyphomicrobiales</taxon>
        <taxon>Parvibaculaceae</taxon>
        <taxon>Parvibaculum</taxon>
    </lineage>
</organism>
<gene>
    <name evidence="2" type="ORF">F2P47_04420</name>
</gene>
<dbReference type="EMBL" id="WESC01000003">
    <property type="protein sequence ID" value="KAB7741654.1"/>
    <property type="molecule type" value="Genomic_DNA"/>
</dbReference>
<keyword evidence="3" id="KW-1185">Reference proteome</keyword>
<evidence type="ECO:0000259" key="1">
    <source>
        <dbReference type="Pfam" id="PF01575"/>
    </source>
</evidence>
<accession>A0A6N6VQ47</accession>
<dbReference type="SUPFAM" id="SSF54637">
    <property type="entry name" value="Thioesterase/thiol ester dehydrase-isomerase"/>
    <property type="match status" value="1"/>
</dbReference>
<sequence>MRTFNTVADYIAEKGNEIGVSDWVQIDQDRINKFADATGDHQWIHVDPERAKKELGMPTIAHGYLTLSLLPYLMGMVSTVKSATRGINYGSNSVRFTQMVPVGSKVRARVKLKDAQPKAGGWQVTNEVTMEIEGQERPAMVAETLSLIFE</sequence>
<evidence type="ECO:0000313" key="3">
    <source>
        <dbReference type="Proteomes" id="UP000468901"/>
    </source>
</evidence>
<protein>
    <submittedName>
        <fullName evidence="2">MaoC family dehydratase</fullName>
    </submittedName>
</protein>
<dbReference type="InterPro" id="IPR029069">
    <property type="entry name" value="HotDog_dom_sf"/>
</dbReference>
<reference evidence="2 3" key="1">
    <citation type="submission" date="2019-09" db="EMBL/GenBank/DDBJ databases">
        <title>Parvibaculum sedimenti sp. nov., isolated from sediment.</title>
        <authorList>
            <person name="Wang Y."/>
        </authorList>
    </citation>
    <scope>NUCLEOTIDE SEQUENCE [LARGE SCALE GENOMIC DNA]</scope>
    <source>
        <strain evidence="2 3">HXT-9</strain>
    </source>
</reference>
<dbReference type="PANTHER" id="PTHR42993:SF1">
    <property type="entry name" value="MAOC-LIKE DEHYDRATASE DOMAIN-CONTAINING PROTEIN"/>
    <property type="match status" value="1"/>
</dbReference>
<feature type="domain" description="MaoC-like" evidence="1">
    <location>
        <begin position="15"/>
        <end position="124"/>
    </location>
</feature>
<name>A0A6N6VQ47_9HYPH</name>
<evidence type="ECO:0000313" key="2">
    <source>
        <dbReference type="EMBL" id="KAB7741654.1"/>
    </source>
</evidence>